<proteinExistence type="predicted"/>
<gene>
    <name evidence="2" type="ORF">EDD36DRAFT_444264</name>
</gene>
<dbReference type="AlphaFoldDB" id="A0AAN6DQP5"/>
<reference evidence="2" key="1">
    <citation type="journal article" date="2022" name="bioRxiv">
        <title>Deciphering the potential niche of two novel black yeast fungi from a biological soil crust based on their genomes, phenotypes, and melanin regulation.</title>
        <authorList>
            <consortium name="DOE Joint Genome Institute"/>
            <person name="Carr E.C."/>
            <person name="Barton Q."/>
            <person name="Grambo S."/>
            <person name="Sullivan M."/>
            <person name="Renfro C.M."/>
            <person name="Kuo A."/>
            <person name="Pangilinan J."/>
            <person name="Lipzen A."/>
            <person name="Keymanesh K."/>
            <person name="Savage E."/>
            <person name="Barry K."/>
            <person name="Grigoriev I.V."/>
            <person name="Riekhof W.R."/>
            <person name="Harris S.S."/>
        </authorList>
    </citation>
    <scope>NUCLEOTIDE SEQUENCE</scope>
    <source>
        <strain evidence="2">JF 03-4F</strain>
    </source>
</reference>
<dbReference type="Proteomes" id="UP001203852">
    <property type="component" value="Unassembled WGS sequence"/>
</dbReference>
<evidence type="ECO:0000313" key="2">
    <source>
        <dbReference type="EMBL" id="KAI1610486.1"/>
    </source>
</evidence>
<name>A0AAN6DQP5_9EURO</name>
<dbReference type="EMBL" id="MU404358">
    <property type="protein sequence ID" value="KAI1610486.1"/>
    <property type="molecule type" value="Genomic_DNA"/>
</dbReference>
<keyword evidence="1" id="KW-1133">Transmembrane helix</keyword>
<evidence type="ECO:0000256" key="1">
    <source>
        <dbReference type="SAM" id="Phobius"/>
    </source>
</evidence>
<feature type="transmembrane region" description="Helical" evidence="1">
    <location>
        <begin position="306"/>
        <end position="326"/>
    </location>
</feature>
<evidence type="ECO:0008006" key="4">
    <source>
        <dbReference type="Google" id="ProtNLM"/>
    </source>
</evidence>
<sequence>MQVSPRSSLSRTDSWATQQTEKLRDIACCAIARGLGVDGPNWPRCDWLTAMLLGKSVLKETKTGSVALCARCQERSGASIQDQAVSSMCHTAKPPCEAASVQPGVETSLIEDPVEIVTSHQHIKSDKDALASVHIQQPKTTILSPPPELIHLIAGYLDYPDLLSLKLSHPYFTSIFASTPTVTQRVSWVLQRNAEDFPIPQSAQLSFRSDRAFVANREVNDILRRRRLHIECVKCENARAHVVDKFGKRGRIMCFVTGDVCPVVTRTRRGSSKSGRYYIRGPNGRSIKFDVVDMPRSVGRRVAYEMSVVFGVIVLVFAMVLSYLMCIR</sequence>
<keyword evidence="1" id="KW-0812">Transmembrane</keyword>
<evidence type="ECO:0000313" key="3">
    <source>
        <dbReference type="Proteomes" id="UP001203852"/>
    </source>
</evidence>
<accession>A0AAN6DQP5</accession>
<comment type="caution">
    <text evidence="2">The sequence shown here is derived from an EMBL/GenBank/DDBJ whole genome shotgun (WGS) entry which is preliminary data.</text>
</comment>
<protein>
    <recommendedName>
        <fullName evidence="4">F-box domain-containing protein</fullName>
    </recommendedName>
</protein>
<keyword evidence="3" id="KW-1185">Reference proteome</keyword>
<organism evidence="2 3">
    <name type="scientific">Exophiala viscosa</name>
    <dbReference type="NCBI Taxonomy" id="2486360"/>
    <lineage>
        <taxon>Eukaryota</taxon>
        <taxon>Fungi</taxon>
        <taxon>Dikarya</taxon>
        <taxon>Ascomycota</taxon>
        <taxon>Pezizomycotina</taxon>
        <taxon>Eurotiomycetes</taxon>
        <taxon>Chaetothyriomycetidae</taxon>
        <taxon>Chaetothyriales</taxon>
        <taxon>Herpotrichiellaceae</taxon>
        <taxon>Exophiala</taxon>
    </lineage>
</organism>
<keyword evidence="1" id="KW-0472">Membrane</keyword>